<protein>
    <submittedName>
        <fullName evidence="1">Uncharacterized protein</fullName>
    </submittedName>
</protein>
<organism evidence="1 2">
    <name type="scientific">Rhizobium rhizogenes</name>
    <name type="common">Agrobacterium rhizogenes</name>
    <dbReference type="NCBI Taxonomy" id="359"/>
    <lineage>
        <taxon>Bacteria</taxon>
        <taxon>Pseudomonadati</taxon>
        <taxon>Pseudomonadota</taxon>
        <taxon>Alphaproteobacteria</taxon>
        <taxon>Hyphomicrobiales</taxon>
        <taxon>Rhizobiaceae</taxon>
        <taxon>Rhizobium/Agrobacterium group</taxon>
        <taxon>Rhizobium</taxon>
    </lineage>
</organism>
<dbReference type="RefSeq" id="WP_062437760.1">
    <property type="nucleotide sequence ID" value="NZ_QDFR01000006.1"/>
</dbReference>
<gene>
    <name evidence="1" type="ORF">DC430_17080</name>
</gene>
<evidence type="ECO:0000313" key="2">
    <source>
        <dbReference type="Proteomes" id="UP000244335"/>
    </source>
</evidence>
<dbReference type="EMBL" id="QDFR01000006">
    <property type="protein sequence ID" value="PVE51831.1"/>
    <property type="molecule type" value="Genomic_DNA"/>
</dbReference>
<evidence type="ECO:0000313" key="1">
    <source>
        <dbReference type="EMBL" id="PVE51831.1"/>
    </source>
</evidence>
<comment type="caution">
    <text evidence="1">The sequence shown here is derived from an EMBL/GenBank/DDBJ whole genome shotgun (WGS) entry which is preliminary data.</text>
</comment>
<dbReference type="Proteomes" id="UP000244335">
    <property type="component" value="Unassembled WGS sequence"/>
</dbReference>
<name>A0AA92H862_RHIRH</name>
<dbReference type="AlphaFoldDB" id="A0AA92H862"/>
<dbReference type="GeneID" id="301040725"/>
<sequence length="96" mass="10169">MNVKYLGAAVVALACVSAAEAPKNYSVYGGPAVDSDPVILNVFDHALARCNVEASVPPRGTTFTNSYYHNAALRACLSRHGFIDNGAYAYPANSLF</sequence>
<dbReference type="PROSITE" id="PS51257">
    <property type="entry name" value="PROKAR_LIPOPROTEIN"/>
    <property type="match status" value="1"/>
</dbReference>
<reference evidence="1 2" key="1">
    <citation type="submission" date="2018-04" db="EMBL/GenBank/DDBJ databases">
        <authorList>
            <person name="Hagen T."/>
        </authorList>
    </citation>
    <scope>NUCLEOTIDE SEQUENCE [LARGE SCALE GENOMIC DNA]</scope>
    <source>
        <strain evidence="1 2">TPD7009</strain>
    </source>
</reference>
<accession>A0AA92H862</accession>
<proteinExistence type="predicted"/>